<comment type="similarity">
    <text evidence="2">Belongs to the membrane-bound acyltransferase family. Sterol o-acyltransferase subfamily.</text>
</comment>
<keyword evidence="3" id="KW-0808">Transferase</keyword>
<evidence type="ECO:0000256" key="6">
    <source>
        <dbReference type="ARBA" id="ARBA00022989"/>
    </source>
</evidence>
<dbReference type="GO" id="GO:0005789">
    <property type="term" value="C:endoplasmic reticulum membrane"/>
    <property type="evidence" value="ECO:0007669"/>
    <property type="project" value="UniProtKB-SubCell"/>
</dbReference>
<protein>
    <submittedName>
        <fullName evidence="10">Uncharacterized protein</fullName>
    </submittedName>
</protein>
<evidence type="ECO:0000256" key="7">
    <source>
        <dbReference type="ARBA" id="ARBA00023136"/>
    </source>
</evidence>
<feature type="transmembrane region" description="Helical" evidence="9">
    <location>
        <begin position="71"/>
        <end position="92"/>
    </location>
</feature>
<evidence type="ECO:0000256" key="9">
    <source>
        <dbReference type="SAM" id="Phobius"/>
    </source>
</evidence>
<dbReference type="OrthoDB" id="10039049at2759"/>
<sequence>MLSPLIISALIETTIMEAIFSTCVACIFSMKMYSYIISEEKLDIIEYNKYLWVPCLVCQPNQMVFKKQRNYIQIFKCIINSALIILWDFYYITYEIKPNYMHDDLAKFIINYSFRLGILIVVNHYLIFDYLLGLFKEITKVENVIFYEDWWNADGFGQLNRKWNKQVHNFLKINIYQRLSKKGENTKALIMTYLVTALLHEYCINVSLKTLRLYFLFFSCFQFILIPYQKYIPFPRFVLFSQILFGNSLLIYLYTYY</sequence>
<feature type="transmembrane region" description="Helical" evidence="9">
    <location>
        <begin position="234"/>
        <end position="254"/>
    </location>
</feature>
<evidence type="ECO:0000256" key="2">
    <source>
        <dbReference type="ARBA" id="ARBA00009010"/>
    </source>
</evidence>
<dbReference type="InterPro" id="IPR004299">
    <property type="entry name" value="MBOAT_fam"/>
</dbReference>
<feature type="transmembrane region" description="Helical" evidence="9">
    <location>
        <begin position="112"/>
        <end position="132"/>
    </location>
</feature>
<evidence type="ECO:0000256" key="3">
    <source>
        <dbReference type="ARBA" id="ARBA00022679"/>
    </source>
</evidence>
<evidence type="ECO:0000256" key="4">
    <source>
        <dbReference type="ARBA" id="ARBA00022692"/>
    </source>
</evidence>
<evidence type="ECO:0000313" key="11">
    <source>
        <dbReference type="Proteomes" id="UP000683925"/>
    </source>
</evidence>
<keyword evidence="8" id="KW-0012">Acyltransferase</keyword>
<reference evidence="10" key="1">
    <citation type="submission" date="2021-01" db="EMBL/GenBank/DDBJ databases">
        <authorList>
            <consortium name="Genoscope - CEA"/>
            <person name="William W."/>
        </authorList>
    </citation>
    <scope>NUCLEOTIDE SEQUENCE</scope>
</reference>
<dbReference type="Proteomes" id="UP000683925">
    <property type="component" value="Unassembled WGS sequence"/>
</dbReference>
<evidence type="ECO:0000256" key="5">
    <source>
        <dbReference type="ARBA" id="ARBA00022824"/>
    </source>
</evidence>
<dbReference type="AlphaFoldDB" id="A0A8S1XVV1"/>
<name>A0A8S1XVV1_PAROT</name>
<keyword evidence="7 9" id="KW-0472">Membrane</keyword>
<keyword evidence="4 9" id="KW-0812">Transmembrane</keyword>
<evidence type="ECO:0000313" key="10">
    <source>
        <dbReference type="EMBL" id="CAD8205373.1"/>
    </source>
</evidence>
<dbReference type="PANTHER" id="PTHR10408">
    <property type="entry name" value="STEROL O-ACYLTRANSFERASE"/>
    <property type="match status" value="1"/>
</dbReference>
<dbReference type="InterPro" id="IPR014371">
    <property type="entry name" value="Oat_ACAT_DAG_ARE"/>
</dbReference>
<comment type="caution">
    <text evidence="10">The sequence shown here is derived from an EMBL/GenBank/DDBJ whole genome shotgun (WGS) entry which is preliminary data.</text>
</comment>
<evidence type="ECO:0000256" key="1">
    <source>
        <dbReference type="ARBA" id="ARBA00004477"/>
    </source>
</evidence>
<keyword evidence="11" id="KW-1185">Reference proteome</keyword>
<comment type="subcellular location">
    <subcellularLocation>
        <location evidence="1">Endoplasmic reticulum membrane</location>
        <topology evidence="1">Multi-pass membrane protein</topology>
    </subcellularLocation>
</comment>
<dbReference type="GO" id="GO:0008374">
    <property type="term" value="F:O-acyltransferase activity"/>
    <property type="evidence" value="ECO:0007669"/>
    <property type="project" value="InterPro"/>
</dbReference>
<feature type="transmembrane region" description="Helical" evidence="9">
    <location>
        <begin position="211"/>
        <end position="228"/>
    </location>
</feature>
<feature type="transmembrane region" description="Helical" evidence="9">
    <location>
        <begin position="6"/>
        <end position="28"/>
    </location>
</feature>
<dbReference type="Pfam" id="PF03062">
    <property type="entry name" value="MBOAT"/>
    <property type="match status" value="1"/>
</dbReference>
<dbReference type="OMA" id="KINIYQR"/>
<keyword evidence="5" id="KW-0256">Endoplasmic reticulum</keyword>
<organism evidence="10 11">
    <name type="scientific">Paramecium octaurelia</name>
    <dbReference type="NCBI Taxonomy" id="43137"/>
    <lineage>
        <taxon>Eukaryota</taxon>
        <taxon>Sar</taxon>
        <taxon>Alveolata</taxon>
        <taxon>Ciliophora</taxon>
        <taxon>Intramacronucleata</taxon>
        <taxon>Oligohymenophorea</taxon>
        <taxon>Peniculida</taxon>
        <taxon>Parameciidae</taxon>
        <taxon>Paramecium</taxon>
    </lineage>
</organism>
<proteinExistence type="inferred from homology"/>
<gene>
    <name evidence="10" type="ORF">POCTA_138.1.T1350094</name>
</gene>
<dbReference type="EMBL" id="CAJJDP010000136">
    <property type="protein sequence ID" value="CAD8205373.1"/>
    <property type="molecule type" value="Genomic_DNA"/>
</dbReference>
<dbReference type="PANTHER" id="PTHR10408:SF9">
    <property type="entry name" value="STEROL O-ACYLTRANSFERASE 2-RELATED"/>
    <property type="match status" value="1"/>
</dbReference>
<accession>A0A8S1XVV1</accession>
<evidence type="ECO:0000256" key="8">
    <source>
        <dbReference type="ARBA" id="ARBA00023315"/>
    </source>
</evidence>
<keyword evidence="6 9" id="KW-1133">Transmembrane helix</keyword>